<name>A0ABQ2HSJ4_9PSEU</name>
<evidence type="ECO:0000313" key="2">
    <source>
        <dbReference type="EMBL" id="GGM88598.1"/>
    </source>
</evidence>
<feature type="domain" description="Peptidase C14 caspase" evidence="1">
    <location>
        <begin position="15"/>
        <end position="232"/>
    </location>
</feature>
<dbReference type="EMBL" id="BMNC01000003">
    <property type="protein sequence ID" value="GGM88598.1"/>
    <property type="molecule type" value="Genomic_DNA"/>
</dbReference>
<dbReference type="InterPro" id="IPR011600">
    <property type="entry name" value="Pept_C14_caspase"/>
</dbReference>
<dbReference type="InterPro" id="IPR029030">
    <property type="entry name" value="Caspase-like_dom_sf"/>
</dbReference>
<proteinExistence type="predicted"/>
<dbReference type="NCBIfam" id="NF047832">
    <property type="entry name" value="caspase_w_EACC1"/>
    <property type="match status" value="1"/>
</dbReference>
<dbReference type="Gene3D" id="3.40.50.1460">
    <property type="match status" value="1"/>
</dbReference>
<evidence type="ECO:0000259" key="1">
    <source>
        <dbReference type="Pfam" id="PF00656"/>
    </source>
</evidence>
<protein>
    <recommendedName>
        <fullName evidence="1">Peptidase C14 caspase domain-containing protein</fullName>
    </recommendedName>
</protein>
<reference evidence="3" key="1">
    <citation type="journal article" date="2019" name="Int. J. Syst. Evol. Microbiol.">
        <title>The Global Catalogue of Microorganisms (GCM) 10K type strain sequencing project: providing services to taxonomists for standard genome sequencing and annotation.</title>
        <authorList>
            <consortium name="The Broad Institute Genomics Platform"/>
            <consortium name="The Broad Institute Genome Sequencing Center for Infectious Disease"/>
            <person name="Wu L."/>
            <person name="Ma J."/>
        </authorList>
    </citation>
    <scope>NUCLEOTIDE SEQUENCE [LARGE SCALE GENOMIC DNA]</scope>
    <source>
        <strain evidence="3">CGMCC 4.7319</strain>
    </source>
</reference>
<dbReference type="SUPFAM" id="SSF52129">
    <property type="entry name" value="Caspase-like"/>
    <property type="match status" value="1"/>
</dbReference>
<comment type="caution">
    <text evidence="2">The sequence shown here is derived from an EMBL/GenBank/DDBJ whole genome shotgun (WGS) entry which is preliminary data.</text>
</comment>
<dbReference type="Pfam" id="PF00656">
    <property type="entry name" value="Peptidase_C14"/>
    <property type="match status" value="1"/>
</dbReference>
<dbReference type="RefSeq" id="WP_189154986.1">
    <property type="nucleotide sequence ID" value="NZ_BMNC01000003.1"/>
</dbReference>
<accession>A0ABQ2HSJ4</accession>
<gene>
    <name evidence="2" type="ORF">GCM10011609_26690</name>
</gene>
<organism evidence="2 3">
    <name type="scientific">Lentzea pudingi</name>
    <dbReference type="NCBI Taxonomy" id="1789439"/>
    <lineage>
        <taxon>Bacteria</taxon>
        <taxon>Bacillati</taxon>
        <taxon>Actinomycetota</taxon>
        <taxon>Actinomycetes</taxon>
        <taxon>Pseudonocardiales</taxon>
        <taxon>Pseudonocardiaceae</taxon>
        <taxon>Lentzea</taxon>
    </lineage>
</organism>
<evidence type="ECO:0000313" key="3">
    <source>
        <dbReference type="Proteomes" id="UP000597656"/>
    </source>
</evidence>
<dbReference type="Proteomes" id="UP000597656">
    <property type="component" value="Unassembled WGS sequence"/>
</dbReference>
<sequence>MSEHQPVLPDPAASRAVLIGTSSYTDPAFPALPGVENNLDDLARMLTSPHGAGLPPENCVVLHDPPDQIGVGSQITRAAAEAEDVLLVYYAGHGEMTWDKKNELCLTMRDTMPDSLRTSALRCEDLRHYLHRSRARTRVLILDCCYAARELPDTMSASSSVIEHVGVKGAYVLAAAYGKALAPAGMRNTLFTGELLRVLDEGVPAEPTMLLTLDALFREVLASLRGQGHPEPSCNHSNNAAWLALAPNAAHKIHRALQDVEARLAELDEVEARTTAACDLTIDRIKDSGLPPFVPAAPGLRQRLKALQAMAMGGRRPEEAVLGALDADVTDAGAAAERQRLRAEEPLATRHELRQRLDLYRLVAAKEGFAEEIDLRRKYDVAWNLLWVKPCDLPAAVHAVEASVQAVVRRRERKRTENQR</sequence>
<keyword evidence="3" id="KW-1185">Reference proteome</keyword>